<protein>
    <submittedName>
        <fullName evidence="1">Uncharacterized protein</fullName>
    </submittedName>
</protein>
<organism evidence="1 2">
    <name type="scientific">Eumeta variegata</name>
    <name type="common">Bagworm moth</name>
    <name type="synonym">Eumeta japonica</name>
    <dbReference type="NCBI Taxonomy" id="151549"/>
    <lineage>
        <taxon>Eukaryota</taxon>
        <taxon>Metazoa</taxon>
        <taxon>Ecdysozoa</taxon>
        <taxon>Arthropoda</taxon>
        <taxon>Hexapoda</taxon>
        <taxon>Insecta</taxon>
        <taxon>Pterygota</taxon>
        <taxon>Neoptera</taxon>
        <taxon>Endopterygota</taxon>
        <taxon>Lepidoptera</taxon>
        <taxon>Glossata</taxon>
        <taxon>Ditrysia</taxon>
        <taxon>Tineoidea</taxon>
        <taxon>Psychidae</taxon>
        <taxon>Oiketicinae</taxon>
        <taxon>Eumeta</taxon>
    </lineage>
</organism>
<dbReference type="AlphaFoldDB" id="A0A4C1V486"/>
<gene>
    <name evidence="1" type="ORF">EVAR_32116_1</name>
</gene>
<keyword evidence="2" id="KW-1185">Reference proteome</keyword>
<evidence type="ECO:0000313" key="1">
    <source>
        <dbReference type="EMBL" id="GBP33618.1"/>
    </source>
</evidence>
<name>A0A4C1V486_EUMVA</name>
<evidence type="ECO:0000313" key="2">
    <source>
        <dbReference type="Proteomes" id="UP000299102"/>
    </source>
</evidence>
<reference evidence="1 2" key="1">
    <citation type="journal article" date="2019" name="Commun. Biol.">
        <title>The bagworm genome reveals a unique fibroin gene that provides high tensile strength.</title>
        <authorList>
            <person name="Kono N."/>
            <person name="Nakamura H."/>
            <person name="Ohtoshi R."/>
            <person name="Tomita M."/>
            <person name="Numata K."/>
            <person name="Arakawa K."/>
        </authorList>
    </citation>
    <scope>NUCLEOTIDE SEQUENCE [LARGE SCALE GENOMIC DNA]</scope>
</reference>
<proteinExistence type="predicted"/>
<accession>A0A4C1V486</accession>
<sequence length="78" mass="8948">MGGCVEDVWMSYFSYNPLSFNRRSHGDDSTLHPFRVAIRQAVKSYFRTNARAHVEIRGAENGTEKYRMHTISCAPVSH</sequence>
<dbReference type="Proteomes" id="UP000299102">
    <property type="component" value="Unassembled WGS sequence"/>
</dbReference>
<comment type="caution">
    <text evidence="1">The sequence shown here is derived from an EMBL/GenBank/DDBJ whole genome shotgun (WGS) entry which is preliminary data.</text>
</comment>
<dbReference type="EMBL" id="BGZK01000276">
    <property type="protein sequence ID" value="GBP33618.1"/>
    <property type="molecule type" value="Genomic_DNA"/>
</dbReference>